<reference evidence="2 3" key="1">
    <citation type="submission" date="2015-10" db="EMBL/GenBank/DDBJ databases">
        <title>Metagenome-Assembled Genomes uncover a global brackish microbiome.</title>
        <authorList>
            <person name="Hugerth L.W."/>
            <person name="Larsson J."/>
            <person name="Alneberg J."/>
            <person name="Lindh M.V."/>
            <person name="Legrand C."/>
            <person name="Pinhassi J."/>
            <person name="Andersson A.F."/>
        </authorList>
    </citation>
    <scope>NUCLEOTIDE SEQUENCE [LARGE SCALE GENOMIC DNA]</scope>
    <source>
        <strain evidence="2">BACL4 MAG-120507-bin80</strain>
    </source>
</reference>
<organism evidence="2 3">
    <name type="scientific">OM182 bacterium BACL3 MAG-120507-bin80</name>
    <dbReference type="NCBI Taxonomy" id="1655577"/>
    <lineage>
        <taxon>Bacteria</taxon>
        <taxon>Pseudomonadati</taxon>
        <taxon>Pseudomonadota</taxon>
        <taxon>Gammaproteobacteria</taxon>
        <taxon>OMG group</taxon>
        <taxon>OM182 clade</taxon>
    </lineage>
</organism>
<gene>
    <name evidence="2" type="ORF">ABR69_07245</name>
</gene>
<comment type="caution">
    <text evidence="2">The sequence shown here is derived from an EMBL/GenBank/DDBJ whole genome shotgun (WGS) entry which is preliminary data.</text>
</comment>
<dbReference type="EMBL" id="LIBB01000009">
    <property type="protein sequence ID" value="KRO73323.1"/>
    <property type="molecule type" value="Genomic_DNA"/>
</dbReference>
<keyword evidence="1" id="KW-1133">Transmembrane helix</keyword>
<accession>A0A0R2SJ43</accession>
<dbReference type="Proteomes" id="UP000051934">
    <property type="component" value="Unassembled WGS sequence"/>
</dbReference>
<keyword evidence="1" id="KW-0812">Transmembrane</keyword>
<name>A0A0R2SJ43_9GAMM</name>
<feature type="transmembrane region" description="Helical" evidence="1">
    <location>
        <begin position="26"/>
        <end position="49"/>
    </location>
</feature>
<evidence type="ECO:0000313" key="3">
    <source>
        <dbReference type="Proteomes" id="UP000051934"/>
    </source>
</evidence>
<evidence type="ECO:0000256" key="1">
    <source>
        <dbReference type="SAM" id="Phobius"/>
    </source>
</evidence>
<evidence type="ECO:0000313" key="2">
    <source>
        <dbReference type="EMBL" id="KRO73323.1"/>
    </source>
</evidence>
<sequence>MTALNQSLITGYPQVTYPQGRSELCVVFALLCISVSLILATYCLIDLFYRYRPVGNIFLAVDNSFVSRYTC</sequence>
<dbReference type="AlphaFoldDB" id="A0A0R2SJ43"/>
<protein>
    <submittedName>
        <fullName evidence="2">Uncharacterized protein</fullName>
    </submittedName>
</protein>
<keyword evidence="1" id="KW-0472">Membrane</keyword>
<proteinExistence type="predicted"/>